<keyword evidence="7 10" id="KW-1133">Transmembrane helix</keyword>
<evidence type="ECO:0000313" key="11">
    <source>
        <dbReference type="EMBL" id="MFC7389593.1"/>
    </source>
</evidence>
<dbReference type="CDD" id="cd13143">
    <property type="entry name" value="MATE_MepA_like"/>
    <property type="match status" value="1"/>
</dbReference>
<keyword evidence="8 10" id="KW-0472">Membrane</keyword>
<evidence type="ECO:0000256" key="10">
    <source>
        <dbReference type="SAM" id="Phobius"/>
    </source>
</evidence>
<dbReference type="PANTHER" id="PTHR43823">
    <property type="entry name" value="SPORULATION PROTEIN YKVU"/>
    <property type="match status" value="1"/>
</dbReference>
<gene>
    <name evidence="11" type="ORF">ACFQO8_05505</name>
</gene>
<evidence type="ECO:0000256" key="9">
    <source>
        <dbReference type="ARBA" id="ARBA00023251"/>
    </source>
</evidence>
<evidence type="ECO:0000256" key="7">
    <source>
        <dbReference type="ARBA" id="ARBA00022989"/>
    </source>
</evidence>
<comment type="caution">
    <text evidence="11">The sequence shown here is derived from an EMBL/GenBank/DDBJ whole genome shotgun (WGS) entry which is preliminary data.</text>
</comment>
<feature type="transmembrane region" description="Helical" evidence="10">
    <location>
        <begin position="275"/>
        <end position="298"/>
    </location>
</feature>
<keyword evidence="6 10" id="KW-0812">Transmembrane</keyword>
<evidence type="ECO:0000256" key="1">
    <source>
        <dbReference type="ARBA" id="ARBA00004651"/>
    </source>
</evidence>
<feature type="transmembrane region" description="Helical" evidence="10">
    <location>
        <begin position="319"/>
        <end position="341"/>
    </location>
</feature>
<evidence type="ECO:0000256" key="5">
    <source>
        <dbReference type="ARBA" id="ARBA00022475"/>
    </source>
</evidence>
<sequence>MNQNTEQLRTEPIGRLLFKLSLPAMIGMLVTALYNIIDTIFVARGIGASAVAAIGIAFPIQMILMAVSSAVGLGGASISSRKLGRGDDAGAAVTFLNVLVLVGLFAALAVSSAFFMLDEILMVFGATSEIMELSRQYLSVVLISSPFFMFTLASSAMVRAEGQAPYQMKVMLTTVLVNLVTTPLFIFTFDWGMYGAATSTALAQVVGSVLMLRFFFARKPKTELRFKWRQFRIRFDEMKEIMAIGSSSFIMMVSQSILFVGVNVMLGTYGGTEELAIFAIINKFMALVGMPIMGIVQGMQPIVGYNYGAERFDRMRETIWTAMRAGIAIAVIIWLILQLFPNTLMGWFSTDEALIAGGVTAIHILFAVSFLPSVQMLVNGIYQSLGKARVAMFLSLSRQTLYTIPLVFILPSFFGVFGVWLAFPIADAMTFLTAVALAFWDRKLLFRPSEEDAEAHEANPKATNL</sequence>
<comment type="subcellular location">
    <subcellularLocation>
        <location evidence="1">Cell membrane</location>
        <topology evidence="1">Multi-pass membrane protein</topology>
    </subcellularLocation>
</comment>
<feature type="transmembrane region" description="Helical" evidence="10">
    <location>
        <begin position="241"/>
        <end position="269"/>
    </location>
</feature>
<feature type="transmembrane region" description="Helical" evidence="10">
    <location>
        <begin position="170"/>
        <end position="189"/>
    </location>
</feature>
<feature type="transmembrane region" description="Helical" evidence="10">
    <location>
        <begin position="195"/>
        <end position="216"/>
    </location>
</feature>
<feature type="transmembrane region" description="Helical" evidence="10">
    <location>
        <begin position="390"/>
        <end position="414"/>
    </location>
</feature>
<comment type="similarity">
    <text evidence="2">Belongs to the multi antimicrobial extrusion (MATE) (TC 2.A.66.1) family. MepA subfamily.</text>
</comment>
<proteinExistence type="inferred from homology"/>
<feature type="transmembrane region" description="Helical" evidence="10">
    <location>
        <begin position="49"/>
        <end position="73"/>
    </location>
</feature>
<feature type="transmembrane region" description="Helical" evidence="10">
    <location>
        <begin position="94"/>
        <end position="117"/>
    </location>
</feature>
<dbReference type="InterPro" id="IPR048279">
    <property type="entry name" value="MdtK-like"/>
</dbReference>
<evidence type="ECO:0000256" key="6">
    <source>
        <dbReference type="ARBA" id="ARBA00022692"/>
    </source>
</evidence>
<keyword evidence="12" id="KW-1185">Reference proteome</keyword>
<dbReference type="PANTHER" id="PTHR43823:SF3">
    <property type="entry name" value="MULTIDRUG EXPORT PROTEIN MEPA"/>
    <property type="match status" value="1"/>
</dbReference>
<dbReference type="InterPro" id="IPR051327">
    <property type="entry name" value="MATE_MepA_subfamily"/>
</dbReference>
<reference evidence="12" key="1">
    <citation type="journal article" date="2019" name="Int. J. Syst. Evol. Microbiol.">
        <title>The Global Catalogue of Microorganisms (GCM) 10K type strain sequencing project: providing services to taxonomists for standard genome sequencing and annotation.</title>
        <authorList>
            <consortium name="The Broad Institute Genomics Platform"/>
            <consortium name="The Broad Institute Genome Sequencing Center for Infectious Disease"/>
            <person name="Wu L."/>
            <person name="Ma J."/>
        </authorList>
    </citation>
    <scope>NUCLEOTIDE SEQUENCE [LARGE SCALE GENOMIC DNA]</scope>
    <source>
        <strain evidence="12">CCUG 55590</strain>
    </source>
</reference>
<feature type="transmembrane region" description="Helical" evidence="10">
    <location>
        <begin position="16"/>
        <end position="37"/>
    </location>
</feature>
<accession>A0ABW2PJD0</accession>
<dbReference type="InterPro" id="IPR002528">
    <property type="entry name" value="MATE_fam"/>
</dbReference>
<evidence type="ECO:0000256" key="3">
    <source>
        <dbReference type="ARBA" id="ARBA00022106"/>
    </source>
</evidence>
<dbReference type="Proteomes" id="UP001596439">
    <property type="component" value="Unassembled WGS sequence"/>
</dbReference>
<evidence type="ECO:0000256" key="2">
    <source>
        <dbReference type="ARBA" id="ARBA00008417"/>
    </source>
</evidence>
<evidence type="ECO:0000256" key="4">
    <source>
        <dbReference type="ARBA" id="ARBA00022448"/>
    </source>
</evidence>
<keyword evidence="4" id="KW-0813">Transport</keyword>
<keyword evidence="5" id="KW-1003">Cell membrane</keyword>
<feature type="transmembrane region" description="Helical" evidence="10">
    <location>
        <begin position="353"/>
        <end position="378"/>
    </location>
</feature>
<dbReference type="Pfam" id="PF01554">
    <property type="entry name" value="MatE"/>
    <property type="match status" value="2"/>
</dbReference>
<dbReference type="NCBIfam" id="TIGR00797">
    <property type="entry name" value="matE"/>
    <property type="match status" value="1"/>
</dbReference>
<dbReference type="RefSeq" id="WP_214787587.1">
    <property type="nucleotide sequence ID" value="NZ_JANIEL010000020.1"/>
</dbReference>
<feature type="transmembrane region" description="Helical" evidence="10">
    <location>
        <begin position="137"/>
        <end position="158"/>
    </location>
</feature>
<protein>
    <recommendedName>
        <fullName evidence="3">Multidrug export protein MepA</fullName>
    </recommendedName>
</protein>
<dbReference type="EMBL" id="JBHTCE010000001">
    <property type="protein sequence ID" value="MFC7389593.1"/>
    <property type="molecule type" value="Genomic_DNA"/>
</dbReference>
<name>A0ABW2PJD0_9BACL</name>
<evidence type="ECO:0000256" key="8">
    <source>
        <dbReference type="ARBA" id="ARBA00023136"/>
    </source>
</evidence>
<evidence type="ECO:0000313" key="12">
    <source>
        <dbReference type="Proteomes" id="UP001596439"/>
    </source>
</evidence>
<organism evidence="11 12">
    <name type="scientific">Exiguobacterium aestuarii</name>
    <dbReference type="NCBI Taxonomy" id="273527"/>
    <lineage>
        <taxon>Bacteria</taxon>
        <taxon>Bacillati</taxon>
        <taxon>Bacillota</taxon>
        <taxon>Bacilli</taxon>
        <taxon>Bacillales</taxon>
        <taxon>Bacillales Family XII. Incertae Sedis</taxon>
        <taxon>Exiguobacterium</taxon>
    </lineage>
</organism>
<keyword evidence="9" id="KW-0046">Antibiotic resistance</keyword>
<dbReference type="PIRSF" id="PIRSF006603">
    <property type="entry name" value="DinF"/>
    <property type="match status" value="1"/>
</dbReference>
<dbReference type="InterPro" id="IPR045070">
    <property type="entry name" value="MATE_MepA-like"/>
</dbReference>